<dbReference type="CTD" id="166815"/>
<dbReference type="SUPFAM" id="SSF46689">
    <property type="entry name" value="Homeodomain-like"/>
    <property type="match status" value="2"/>
</dbReference>
<dbReference type="InterPro" id="IPR009057">
    <property type="entry name" value="Homeodomain-like_sf"/>
</dbReference>
<organism evidence="9 10">
    <name type="scientific">Phascolarctos cinereus</name>
    <name type="common">Koala</name>
    <dbReference type="NCBI Taxonomy" id="38626"/>
    <lineage>
        <taxon>Eukaryota</taxon>
        <taxon>Metazoa</taxon>
        <taxon>Chordata</taxon>
        <taxon>Craniata</taxon>
        <taxon>Vertebrata</taxon>
        <taxon>Euteleostomi</taxon>
        <taxon>Mammalia</taxon>
        <taxon>Metatheria</taxon>
        <taxon>Diprotodontia</taxon>
        <taxon>Phascolarctidae</taxon>
        <taxon>Phascolarctos</taxon>
    </lineage>
</organism>
<evidence type="ECO:0000313" key="9">
    <source>
        <dbReference type="Proteomes" id="UP000515140"/>
    </source>
</evidence>
<feature type="non-terminal residue" evidence="10">
    <location>
        <position position="1"/>
    </location>
</feature>
<dbReference type="Pfam" id="PF03221">
    <property type="entry name" value="HTH_Tnp_Tc5"/>
    <property type="match status" value="1"/>
</dbReference>
<evidence type="ECO:0000256" key="1">
    <source>
        <dbReference type="ARBA" id="ARBA00004123"/>
    </source>
</evidence>
<feature type="domain" description="HTH CENPB-type" evidence="8">
    <location>
        <begin position="154"/>
        <end position="226"/>
    </location>
</feature>
<dbReference type="InterPro" id="IPR050863">
    <property type="entry name" value="CenT-Element_Derived"/>
</dbReference>
<dbReference type="Pfam" id="PF03184">
    <property type="entry name" value="DDE_1"/>
    <property type="match status" value="1"/>
</dbReference>
<dbReference type="AlphaFoldDB" id="A0A6P5KFZ1"/>
<dbReference type="InterPro" id="IPR036388">
    <property type="entry name" value="WH-like_DNA-bd_sf"/>
</dbReference>
<dbReference type="GO" id="GO:0005634">
    <property type="term" value="C:nucleus"/>
    <property type="evidence" value="ECO:0007669"/>
    <property type="project" value="UniProtKB-SubCell"/>
</dbReference>
<evidence type="ECO:0000256" key="3">
    <source>
        <dbReference type="ARBA" id="ARBA00023125"/>
    </source>
</evidence>
<dbReference type="GeneID" id="110209644"/>
<dbReference type="RefSeq" id="XP_020843919.1">
    <property type="nucleotide sequence ID" value="XM_020988260.1"/>
</dbReference>
<gene>
    <name evidence="10" type="primary">TIGD2</name>
</gene>
<evidence type="ECO:0000256" key="6">
    <source>
        <dbReference type="SAM" id="MobiDB-lite"/>
    </source>
</evidence>
<keyword evidence="9" id="KW-1185">Reference proteome</keyword>
<keyword evidence="3 5" id="KW-0238">DNA-binding</keyword>
<name>A0A6P5KFZ1_PHACI</name>
<dbReference type="PANTHER" id="PTHR19303">
    <property type="entry name" value="TRANSPOSON"/>
    <property type="match status" value="1"/>
</dbReference>
<evidence type="ECO:0000256" key="2">
    <source>
        <dbReference type="ARBA" id="ARBA00010881"/>
    </source>
</evidence>
<proteinExistence type="inferred from homology"/>
<dbReference type="SMART" id="SM00674">
    <property type="entry name" value="CENPB"/>
    <property type="match status" value="1"/>
</dbReference>
<reference evidence="10" key="1">
    <citation type="submission" date="2025-08" db="UniProtKB">
        <authorList>
            <consortium name="RefSeq"/>
        </authorList>
    </citation>
    <scope>IDENTIFICATION</scope>
    <source>
        <tissue evidence="10">Spleen</tissue>
    </source>
</reference>
<comment type="similarity">
    <text evidence="2">Belongs to the tigger transposable element derived protein family.</text>
</comment>
<sequence length="615" mass="70024">LPRSLVLGFESNIPASQNIFVKKHLLKACIFLTALLRLRSEEEKKKDFKILSSTFCCLRSPELPRTQKTNKVRIPSVDCIKIYGWLKCLGKRKRVVLTIKDKLDIIKKLEEGSSFKRLSVVYGIGESTVRDIKKNKERIITYANSSDPTSGVSKRKSMKSSTYEELDRVMIEWFNQQRNEGIPVSGTICAKQAKFFFDALGMEGDFNASSGWLTRFKQRHGIPKVAGQGTKLSGGDETAASEFCCSFREFVEKENLQPEQIYSADQTGLFWKCLPSRTLAFETEHSTSGYRSSRERIIIMCCANATGLHKLNLCVVGKAKKPRSFKGTEPSNLPVSYFSQKGAWIERPVFRQWFDKNFVPQVRKNLKSKGLLEKAVLLLDFPPAHSDEEILSSDDGKIFVKYLPPNVTALIQPMSQGILATVKRYYRAGLLQKYMDEGIDLKMFWKNLTVLDAIYEVSRAWNMVKSVTITRAWNKLFPSSEENIGLNFDEGAILAANLATVLQHTEGCENVDIENIEDWFEAENAEPSYDVLTDSEGTQGQVDQADHASKNEEVEETELISQRHISHKSALEWTENLLDYLEQQDDMLLSDKLVLRRLRTTIRKKQKTQNNNKSQ</sequence>
<evidence type="ECO:0000313" key="10">
    <source>
        <dbReference type="RefSeq" id="XP_020843919.1"/>
    </source>
</evidence>
<feature type="region of interest" description="Disordered" evidence="6">
    <location>
        <begin position="531"/>
        <end position="560"/>
    </location>
</feature>
<dbReference type="InterPro" id="IPR004875">
    <property type="entry name" value="DDE_SF_endonuclease_dom"/>
</dbReference>
<dbReference type="KEGG" id="pcw:110209644"/>
<dbReference type="Gene3D" id="1.10.10.60">
    <property type="entry name" value="Homeodomain-like"/>
    <property type="match status" value="1"/>
</dbReference>
<dbReference type="InterPro" id="IPR007889">
    <property type="entry name" value="HTH_Psq"/>
</dbReference>
<dbReference type="PANTHER" id="PTHR19303:SF22">
    <property type="entry name" value="TIGGER TRANSPOSABLE ELEMENT-DERIVED PROTEIN 2"/>
    <property type="match status" value="1"/>
</dbReference>
<dbReference type="FunCoup" id="A0A6P5KFZ1">
    <property type="interactions" value="541"/>
</dbReference>
<protein>
    <submittedName>
        <fullName evidence="10">Tigger transposable element-derived protein 2</fullName>
    </submittedName>
</protein>
<keyword evidence="4 5" id="KW-0539">Nucleus</keyword>
<dbReference type="PROSITE" id="PS51253">
    <property type="entry name" value="HTH_CENPB"/>
    <property type="match status" value="1"/>
</dbReference>
<accession>A0A6P5KFZ1</accession>
<evidence type="ECO:0000256" key="4">
    <source>
        <dbReference type="ARBA" id="ARBA00023242"/>
    </source>
</evidence>
<evidence type="ECO:0000259" key="8">
    <source>
        <dbReference type="PROSITE" id="PS51253"/>
    </source>
</evidence>
<dbReference type="PROSITE" id="PS50960">
    <property type="entry name" value="HTH_PSQ"/>
    <property type="match status" value="1"/>
</dbReference>
<dbReference type="GO" id="GO:0003677">
    <property type="term" value="F:DNA binding"/>
    <property type="evidence" value="ECO:0007669"/>
    <property type="project" value="UniProtKB-UniRule"/>
</dbReference>
<dbReference type="Pfam" id="PF04218">
    <property type="entry name" value="CENP-B_N"/>
    <property type="match status" value="1"/>
</dbReference>
<dbReference type="Proteomes" id="UP000515140">
    <property type="component" value="Unplaced"/>
</dbReference>
<evidence type="ECO:0000259" key="7">
    <source>
        <dbReference type="PROSITE" id="PS50960"/>
    </source>
</evidence>
<dbReference type="Gene3D" id="1.10.10.10">
    <property type="entry name" value="Winged helix-like DNA-binding domain superfamily/Winged helix DNA-binding domain"/>
    <property type="match status" value="1"/>
</dbReference>
<dbReference type="InParanoid" id="A0A6P5KFZ1"/>
<feature type="domain" description="HTH psq-type" evidence="7">
    <location>
        <begin position="90"/>
        <end position="139"/>
    </location>
</feature>
<comment type="subcellular location">
    <subcellularLocation>
        <location evidence="1 5">Nucleus</location>
    </subcellularLocation>
</comment>
<evidence type="ECO:0000256" key="5">
    <source>
        <dbReference type="PROSITE-ProRule" id="PRU00320"/>
    </source>
</evidence>
<feature type="DNA-binding region" description="H-T-H motif" evidence="5">
    <location>
        <begin position="115"/>
        <end position="135"/>
    </location>
</feature>
<dbReference type="InterPro" id="IPR006600">
    <property type="entry name" value="HTH_CenpB_DNA-bd_dom"/>
</dbReference>